<dbReference type="SUPFAM" id="SSF55469">
    <property type="entry name" value="FMN-dependent nitroreductase-like"/>
    <property type="match status" value="1"/>
</dbReference>
<comment type="caution">
    <text evidence="2">The sequence shown here is derived from an EMBL/GenBank/DDBJ whole genome shotgun (WGS) entry which is preliminary data.</text>
</comment>
<dbReference type="Pfam" id="PF00881">
    <property type="entry name" value="Nitroreductase"/>
    <property type="match status" value="1"/>
</dbReference>
<accession>A0A5J4UNP8</accession>
<evidence type="ECO:0000259" key="1">
    <source>
        <dbReference type="Pfam" id="PF00881"/>
    </source>
</evidence>
<sequence length="128" mass="14377">KGLREKLGGKSRINGNGIENKEEWGDIGNGVEAVHWCPSGMNSQPWRVFVVENAAADPSKHIFHFFFKKFRSFYAGNECGIAISNFRFVLEQSGRNGKLSILQKGDEHFPELVDSDEGLTYAATWIEI</sequence>
<evidence type="ECO:0000313" key="3">
    <source>
        <dbReference type="Proteomes" id="UP000324800"/>
    </source>
</evidence>
<reference evidence="2 3" key="1">
    <citation type="submission" date="2019-03" db="EMBL/GenBank/DDBJ databases">
        <title>Single cell metagenomics reveals metabolic interactions within the superorganism composed of flagellate Streblomastix strix and complex community of Bacteroidetes bacteria on its surface.</title>
        <authorList>
            <person name="Treitli S.C."/>
            <person name="Kolisko M."/>
            <person name="Husnik F."/>
            <person name="Keeling P."/>
            <person name="Hampl V."/>
        </authorList>
    </citation>
    <scope>NUCLEOTIDE SEQUENCE [LARGE SCALE GENOMIC DNA]</scope>
    <source>
        <strain evidence="2">ST1C</strain>
    </source>
</reference>
<feature type="non-terminal residue" evidence="2">
    <location>
        <position position="1"/>
    </location>
</feature>
<dbReference type="Proteomes" id="UP000324800">
    <property type="component" value="Unassembled WGS sequence"/>
</dbReference>
<dbReference type="EMBL" id="SNRW01014541">
    <property type="protein sequence ID" value="KAA6371365.1"/>
    <property type="molecule type" value="Genomic_DNA"/>
</dbReference>
<organism evidence="2 3">
    <name type="scientific">Streblomastix strix</name>
    <dbReference type="NCBI Taxonomy" id="222440"/>
    <lineage>
        <taxon>Eukaryota</taxon>
        <taxon>Metamonada</taxon>
        <taxon>Preaxostyla</taxon>
        <taxon>Oxymonadida</taxon>
        <taxon>Streblomastigidae</taxon>
        <taxon>Streblomastix</taxon>
    </lineage>
</organism>
<dbReference type="AlphaFoldDB" id="A0A5J4UNP8"/>
<dbReference type="Gene3D" id="3.40.109.10">
    <property type="entry name" value="NADH Oxidase"/>
    <property type="match status" value="1"/>
</dbReference>
<proteinExistence type="predicted"/>
<dbReference type="InterPro" id="IPR000415">
    <property type="entry name" value="Nitroreductase-like"/>
</dbReference>
<feature type="domain" description="Nitroreductase" evidence="1">
    <location>
        <begin position="31"/>
        <end position="57"/>
    </location>
</feature>
<evidence type="ECO:0000313" key="2">
    <source>
        <dbReference type="EMBL" id="KAA6371365.1"/>
    </source>
</evidence>
<name>A0A5J4UNP8_9EUKA</name>
<protein>
    <recommendedName>
        <fullName evidence="1">Nitroreductase domain-containing protein</fullName>
    </recommendedName>
</protein>
<dbReference type="GO" id="GO:0016491">
    <property type="term" value="F:oxidoreductase activity"/>
    <property type="evidence" value="ECO:0007669"/>
    <property type="project" value="InterPro"/>
</dbReference>
<dbReference type="InterPro" id="IPR029479">
    <property type="entry name" value="Nitroreductase"/>
</dbReference>
<gene>
    <name evidence="2" type="ORF">EZS28_033106</name>
</gene>